<dbReference type="PANTHER" id="PTHR33487:SF1">
    <property type="entry name" value="CILIA- AND FLAGELLA-ASSOCIATED PROTEIN 54"/>
    <property type="match status" value="1"/>
</dbReference>
<sequence>MAAVLQQATRSSSNAIPRQTTRPEVLSFEKELSYELESLGKLCSRRADTALRQRLSNGLFQLWNKYEASKYETKLSPEFLAEKQLSTGDTLYQAKEYQLASVHCYGRYLRSLEGYNKDRGSDWIVEFCKTSKQTETATFALRAAIGDTASRYYHYLLENPDPHFMFPQTVSQVLSLLRQLQSCSQACLQREAHYWLAYNSVLLTYSISRCLLSTGKVSAALQPLLWASVCTESSVPLLTLRYLRLRVDIYTAVCQCYFQLKEPRHAELFARRGLEKVHQLALLEHQSSSAATEASERVFHEATLKLGVVVFRRSVLESRLTRKTVFRPKKRPTIKELLQQLFPRSPTEKLLVELFPGDAARFLAVLEALAEPCRDPLAKGLPRPITNLDADTTADVIQELLCAGTDLALKSLQHWEDEQETQANDTPHVSLLESAINKSDVIPLVSILRYVRMALSYDQREVCDLLLDRALGVAGRSPEPAVARHLVCIRLLMAVEGVRGAGGKRVTLPGGAESQHALVTQEHGDKLLNLSSLLHSACQNPALQEWERDLLQDSVLFLWDTVRPAVSQLHSHHFNTTRPLTSSRRGKEYAGVMEQLVDMTDWLGLWRPHPLICGELVMKLSCLKESLASRPYRHTPSGAGEGFAGENDRDVLLETQSLLERGLRWTHLFRSSCTGGKEDPVAMMHGELCYALTRVKVKLAATIPPPATPEPSLKPSSLHRKMRERQEKAERRDILLSSLPATSTPVPSLADLKTHCGQNHYSLALLSMLEAALAPPQLTPAQRTNLLNEALSSLQQLDNEQGLPRSLPLPVSSPSPPPPLLLHQTPTSLTFMPAPWNPPHNQQVAYYRLYGRVAEGSNVKVRLSDKAFPGLGTEVCQSLYH</sequence>
<keyword evidence="3" id="KW-1185">Reference proteome</keyword>
<accession>A0AA35W2P6</accession>
<feature type="region of interest" description="Disordered" evidence="1">
    <location>
        <begin position="703"/>
        <end position="740"/>
    </location>
</feature>
<feature type="compositionally biased region" description="Basic and acidic residues" evidence="1">
    <location>
        <begin position="724"/>
        <end position="734"/>
    </location>
</feature>
<organism evidence="2 3">
    <name type="scientific">Geodia barretti</name>
    <name type="common">Barrett's horny sponge</name>
    <dbReference type="NCBI Taxonomy" id="519541"/>
    <lineage>
        <taxon>Eukaryota</taxon>
        <taxon>Metazoa</taxon>
        <taxon>Porifera</taxon>
        <taxon>Demospongiae</taxon>
        <taxon>Heteroscleromorpha</taxon>
        <taxon>Tetractinellida</taxon>
        <taxon>Astrophorina</taxon>
        <taxon>Geodiidae</taxon>
        <taxon>Geodia</taxon>
    </lineage>
</organism>
<evidence type="ECO:0000256" key="1">
    <source>
        <dbReference type="SAM" id="MobiDB-lite"/>
    </source>
</evidence>
<dbReference type="AlphaFoldDB" id="A0AA35W2P6"/>
<dbReference type="Proteomes" id="UP001174909">
    <property type="component" value="Unassembled WGS sequence"/>
</dbReference>
<keyword evidence="2" id="KW-0966">Cell projection</keyword>
<proteinExistence type="predicted"/>
<evidence type="ECO:0000313" key="3">
    <source>
        <dbReference type="Proteomes" id="UP001174909"/>
    </source>
</evidence>
<feature type="region of interest" description="Disordered" evidence="1">
    <location>
        <begin position="1"/>
        <end position="22"/>
    </location>
</feature>
<comment type="caution">
    <text evidence="2">The sequence shown here is derived from an EMBL/GenBank/DDBJ whole genome shotgun (WGS) entry which is preliminary data.</text>
</comment>
<gene>
    <name evidence="2" type="ORF">GBAR_LOCUS1365</name>
</gene>
<dbReference type="EMBL" id="CASHTH010000206">
    <property type="protein sequence ID" value="CAI7994015.1"/>
    <property type="molecule type" value="Genomic_DNA"/>
</dbReference>
<reference evidence="2" key="1">
    <citation type="submission" date="2023-03" db="EMBL/GenBank/DDBJ databases">
        <authorList>
            <person name="Steffen K."/>
            <person name="Cardenas P."/>
        </authorList>
    </citation>
    <scope>NUCLEOTIDE SEQUENCE</scope>
</reference>
<keyword evidence="2" id="KW-0282">Flagellum</keyword>
<evidence type="ECO:0000313" key="2">
    <source>
        <dbReference type="EMBL" id="CAI7994015.1"/>
    </source>
</evidence>
<keyword evidence="2" id="KW-0969">Cilium</keyword>
<dbReference type="Pfam" id="PF14858">
    <property type="entry name" value="CFAP54_N"/>
    <property type="match status" value="1"/>
</dbReference>
<protein>
    <submittedName>
        <fullName evidence="2">Cilia- and flagella-associated protein 54</fullName>
    </submittedName>
</protein>
<dbReference type="InterPro" id="IPR027912">
    <property type="entry name" value="CFAP54"/>
</dbReference>
<dbReference type="GO" id="GO:0060271">
    <property type="term" value="P:cilium assembly"/>
    <property type="evidence" value="ECO:0007669"/>
    <property type="project" value="TreeGrafter"/>
</dbReference>
<dbReference type="PANTHER" id="PTHR33487">
    <property type="entry name" value="CILIA- AND FLAGELLA-ASSOCIATED PROTEIN 54"/>
    <property type="match status" value="1"/>
</dbReference>
<name>A0AA35W2P6_GEOBA</name>